<dbReference type="SUPFAM" id="SSF53448">
    <property type="entry name" value="Nucleotide-diphospho-sugar transferases"/>
    <property type="match status" value="1"/>
</dbReference>
<organism evidence="2 3">
    <name type="scientific">Pukyongia salina</name>
    <dbReference type="NCBI Taxonomy" id="2094025"/>
    <lineage>
        <taxon>Bacteria</taxon>
        <taxon>Pseudomonadati</taxon>
        <taxon>Bacteroidota</taxon>
        <taxon>Flavobacteriia</taxon>
        <taxon>Flavobacteriales</taxon>
        <taxon>Flavobacteriaceae</taxon>
        <taxon>Pukyongia</taxon>
    </lineage>
</organism>
<gene>
    <name evidence="2" type="ORF">C5O00_01605</name>
</gene>
<feature type="domain" description="Glycosyltransferase 2-like" evidence="1">
    <location>
        <begin position="5"/>
        <end position="109"/>
    </location>
</feature>
<dbReference type="KEGG" id="aue:C5O00_01605"/>
<proteinExistence type="predicted"/>
<dbReference type="PANTHER" id="PTHR43685:SF2">
    <property type="entry name" value="GLYCOSYLTRANSFERASE 2-LIKE DOMAIN-CONTAINING PROTEIN"/>
    <property type="match status" value="1"/>
</dbReference>
<dbReference type="EMBL" id="CP027062">
    <property type="protein sequence ID" value="AVI49929.1"/>
    <property type="molecule type" value="Genomic_DNA"/>
</dbReference>
<dbReference type="CDD" id="cd00761">
    <property type="entry name" value="Glyco_tranf_GTA_type"/>
    <property type="match status" value="1"/>
</dbReference>
<dbReference type="RefSeq" id="WP_105214326.1">
    <property type="nucleotide sequence ID" value="NZ_CP027062.1"/>
</dbReference>
<protein>
    <recommendedName>
        <fullName evidence="1">Glycosyltransferase 2-like domain-containing protein</fullName>
    </recommendedName>
</protein>
<dbReference type="PANTHER" id="PTHR43685">
    <property type="entry name" value="GLYCOSYLTRANSFERASE"/>
    <property type="match status" value="1"/>
</dbReference>
<name>A0A2S0HTB3_9FLAO</name>
<dbReference type="Gene3D" id="3.90.550.10">
    <property type="entry name" value="Spore Coat Polysaccharide Biosynthesis Protein SpsA, Chain A"/>
    <property type="match status" value="1"/>
</dbReference>
<dbReference type="AlphaFoldDB" id="A0A2S0HTB3"/>
<sequence>MPRFSVIIPLYNKEKDIRTTLESVGNQRFSDFEVIVVDDGSTDGSAAVVRSVEDNRIKLFSKENEGVALTRNFGVEKAEAAHVVFLDADDKWLPEHLSDLDKLIAKFPNAKWFGTAYEKRFNDKLSVPLEAPIMNKSNWYGLVENYFGNCLVESIAWTSAICFQKQFFLQLKGFDHRITNGAGEDTDLWIRAALEAPLAFCTNISAIYNLEGSNRISLIPTRQRVFMDPDNYEAAAKTDPDLKKYLDRNRYAYAIRHKIAGDQDSFNRLTQHLDPANITAKQRVLLKQPKSVLKMLFRIQEKFNKKGVRITSFR</sequence>
<reference evidence="2 3" key="1">
    <citation type="submission" date="2018-02" db="EMBL/GenBank/DDBJ databases">
        <title>Genomic analysis of the strain RR4-38 isolated from a seawater recirculating aquaculture system.</title>
        <authorList>
            <person name="Kim Y.-S."/>
            <person name="Jang Y.H."/>
            <person name="Kim K.-H."/>
        </authorList>
    </citation>
    <scope>NUCLEOTIDE SEQUENCE [LARGE SCALE GENOMIC DNA]</scope>
    <source>
        <strain evidence="2 3">RR4-38</strain>
    </source>
</reference>
<accession>A0A2S0HTB3</accession>
<evidence type="ECO:0000313" key="2">
    <source>
        <dbReference type="EMBL" id="AVI49929.1"/>
    </source>
</evidence>
<evidence type="ECO:0000313" key="3">
    <source>
        <dbReference type="Proteomes" id="UP000238442"/>
    </source>
</evidence>
<dbReference type="InterPro" id="IPR001173">
    <property type="entry name" value="Glyco_trans_2-like"/>
</dbReference>
<evidence type="ECO:0000259" key="1">
    <source>
        <dbReference type="Pfam" id="PF00535"/>
    </source>
</evidence>
<dbReference type="OrthoDB" id="6307329at2"/>
<dbReference type="InterPro" id="IPR050834">
    <property type="entry name" value="Glycosyltransf_2"/>
</dbReference>
<keyword evidence="3" id="KW-1185">Reference proteome</keyword>
<dbReference type="Pfam" id="PF00535">
    <property type="entry name" value="Glycos_transf_2"/>
    <property type="match status" value="1"/>
</dbReference>
<dbReference type="Proteomes" id="UP000238442">
    <property type="component" value="Chromosome"/>
</dbReference>
<dbReference type="InterPro" id="IPR029044">
    <property type="entry name" value="Nucleotide-diphossugar_trans"/>
</dbReference>